<evidence type="ECO:0000313" key="2">
    <source>
        <dbReference type="WBParaSite" id="MCU_004007-RA"/>
    </source>
</evidence>
<protein>
    <submittedName>
        <fullName evidence="2">Uncharacterized protein</fullName>
    </submittedName>
</protein>
<proteinExistence type="predicted"/>
<sequence>MILRNCREMLDLSTGQTHRVCQPEAIWSTTHSSTRSEKSWRMARVPLNSSSGASDFK</sequence>
<dbReference type="AlphaFoldDB" id="A0A5K3F0I9"/>
<dbReference type="WBParaSite" id="MCU_004007-RA">
    <property type="protein sequence ID" value="MCU_004007-RA"/>
    <property type="gene ID" value="MCU_004007"/>
</dbReference>
<feature type="compositionally biased region" description="Polar residues" evidence="1">
    <location>
        <begin position="47"/>
        <end position="57"/>
    </location>
</feature>
<feature type="region of interest" description="Disordered" evidence="1">
    <location>
        <begin position="32"/>
        <end position="57"/>
    </location>
</feature>
<accession>A0A5K3F0I9</accession>
<evidence type="ECO:0000256" key="1">
    <source>
        <dbReference type="SAM" id="MobiDB-lite"/>
    </source>
</evidence>
<organism evidence="2">
    <name type="scientific">Mesocestoides corti</name>
    <name type="common">Flatworm</name>
    <dbReference type="NCBI Taxonomy" id="53468"/>
    <lineage>
        <taxon>Eukaryota</taxon>
        <taxon>Metazoa</taxon>
        <taxon>Spiralia</taxon>
        <taxon>Lophotrochozoa</taxon>
        <taxon>Platyhelminthes</taxon>
        <taxon>Cestoda</taxon>
        <taxon>Eucestoda</taxon>
        <taxon>Cyclophyllidea</taxon>
        <taxon>Mesocestoididae</taxon>
        <taxon>Mesocestoides</taxon>
    </lineage>
</organism>
<reference evidence="2" key="1">
    <citation type="submission" date="2019-11" db="UniProtKB">
        <authorList>
            <consortium name="WormBaseParasite"/>
        </authorList>
    </citation>
    <scope>IDENTIFICATION</scope>
</reference>
<name>A0A5K3F0I9_MESCO</name>